<dbReference type="InterPro" id="IPR058240">
    <property type="entry name" value="rSAM_sf"/>
</dbReference>
<comment type="caution">
    <text evidence="8">The sequence shown here is derived from an EMBL/GenBank/DDBJ whole genome shotgun (WGS) entry which is preliminary data.</text>
</comment>
<dbReference type="GO" id="GO:0046872">
    <property type="term" value="F:metal ion binding"/>
    <property type="evidence" value="ECO:0007669"/>
    <property type="project" value="UniProtKB-KW"/>
</dbReference>
<organism evidence="8 9">
    <name type="scientific">Aedoeadaptatus nemausensis</name>
    <dbReference type="NCBI Taxonomy" id="2582829"/>
    <lineage>
        <taxon>Bacteria</taxon>
        <taxon>Bacillati</taxon>
        <taxon>Bacillota</taxon>
        <taxon>Tissierellia</taxon>
        <taxon>Tissierellales</taxon>
        <taxon>Peptoniphilaceae</taxon>
        <taxon>Aedoeadaptatus</taxon>
    </lineage>
</organism>
<keyword evidence="2" id="KW-0004">4Fe-4S</keyword>
<evidence type="ECO:0000256" key="2">
    <source>
        <dbReference type="ARBA" id="ARBA00022485"/>
    </source>
</evidence>
<dbReference type="GO" id="GO:0003824">
    <property type="term" value="F:catalytic activity"/>
    <property type="evidence" value="ECO:0007669"/>
    <property type="project" value="InterPro"/>
</dbReference>
<dbReference type="SFLD" id="SFLDG01091">
    <property type="entry name" value="uncharacterized_CHP01210-like"/>
    <property type="match status" value="1"/>
</dbReference>
<name>A0A6V6XZY4_9FIRM</name>
<reference evidence="8 9" key="1">
    <citation type="submission" date="2020-06" db="EMBL/GenBank/DDBJ databases">
        <authorList>
            <person name="Criscuolo A."/>
        </authorList>
    </citation>
    <scope>NUCLEOTIDE SEQUENCE [LARGE SCALE GENOMIC DNA]</scope>
    <source>
        <strain evidence="8">1804121828</strain>
    </source>
</reference>
<dbReference type="InterPro" id="IPR005911">
    <property type="entry name" value="YhcC-like"/>
</dbReference>
<gene>
    <name evidence="8" type="ORF">PEPNEM18_00508</name>
</gene>
<keyword evidence="4" id="KW-0479">Metal-binding</keyword>
<feature type="domain" description="Radical SAM core" evidence="7">
    <location>
        <begin position="1"/>
        <end position="242"/>
    </location>
</feature>
<dbReference type="Proteomes" id="UP000586454">
    <property type="component" value="Unassembled WGS sequence"/>
</dbReference>
<dbReference type="Pfam" id="PF04055">
    <property type="entry name" value="Radical_SAM"/>
    <property type="match status" value="1"/>
</dbReference>
<protein>
    <submittedName>
        <fullName evidence="8">Radical SAM protein family protein</fullName>
    </submittedName>
</protein>
<sequence length="283" mass="32696">MKVYKIPIHLKGTCPNRDGTKGRGGCIFCGEEGGSFDWVRGSIREQYRNNKEFIAKRYKAEGFIAYFQNFTGTYLPIEDFRRSLEEIALENPLGVSISTRPDCLGEEYLDCTEDLFGAENVTFELGLQSPNNETLDLLNRGHSVEDYIEGARRLKERGFRLSTHMILDLPWDEEGDMIKGAKLLNEVGSDEVKIHNLYVPKGTKLAEWYGYGQFQPIEMEAFINRVILFLEHLDPDMVIGRLLGRAPEENVLFANWGRSWFYIRDEIVRRMEREGKCQGRLFE</sequence>
<dbReference type="SUPFAM" id="SSF102114">
    <property type="entry name" value="Radical SAM enzymes"/>
    <property type="match status" value="1"/>
</dbReference>
<evidence type="ECO:0000256" key="6">
    <source>
        <dbReference type="ARBA" id="ARBA00023014"/>
    </source>
</evidence>
<dbReference type="PANTHER" id="PTHR11135">
    <property type="entry name" value="HISTONE ACETYLTRANSFERASE-RELATED"/>
    <property type="match status" value="1"/>
</dbReference>
<dbReference type="GO" id="GO:0051539">
    <property type="term" value="F:4 iron, 4 sulfur cluster binding"/>
    <property type="evidence" value="ECO:0007669"/>
    <property type="project" value="UniProtKB-KW"/>
</dbReference>
<dbReference type="InterPro" id="IPR032432">
    <property type="entry name" value="Radical_SAM_C"/>
</dbReference>
<evidence type="ECO:0000256" key="4">
    <source>
        <dbReference type="ARBA" id="ARBA00022723"/>
    </source>
</evidence>
<evidence type="ECO:0000256" key="3">
    <source>
        <dbReference type="ARBA" id="ARBA00022691"/>
    </source>
</evidence>
<dbReference type="Gene3D" id="3.30.750.200">
    <property type="match status" value="1"/>
</dbReference>
<keyword evidence="6" id="KW-0411">Iron-sulfur</keyword>
<keyword evidence="5" id="KW-0408">Iron</keyword>
<evidence type="ECO:0000256" key="5">
    <source>
        <dbReference type="ARBA" id="ARBA00023004"/>
    </source>
</evidence>
<dbReference type="PROSITE" id="PS51918">
    <property type="entry name" value="RADICAL_SAM"/>
    <property type="match status" value="1"/>
</dbReference>
<dbReference type="PANTHER" id="PTHR11135:SF1">
    <property type="entry name" value="PROTEIN YHCC"/>
    <property type="match status" value="1"/>
</dbReference>
<dbReference type="InterPro" id="IPR006638">
    <property type="entry name" value="Elp3/MiaA/NifB-like_rSAM"/>
</dbReference>
<accession>A0A6V6XZY4</accession>
<dbReference type="EMBL" id="CAIJCS010000014">
    <property type="protein sequence ID" value="CAC9925306.1"/>
    <property type="molecule type" value="Genomic_DNA"/>
</dbReference>
<dbReference type="NCBIfam" id="TIGR01212">
    <property type="entry name" value="TIGR01212 family radical SAM protein"/>
    <property type="match status" value="1"/>
</dbReference>
<dbReference type="SMART" id="SM00729">
    <property type="entry name" value="Elp3"/>
    <property type="match status" value="1"/>
</dbReference>
<evidence type="ECO:0000313" key="9">
    <source>
        <dbReference type="Proteomes" id="UP000586454"/>
    </source>
</evidence>
<comment type="cofactor">
    <cofactor evidence="1">
        <name>[4Fe-4S] cluster</name>
        <dbReference type="ChEBI" id="CHEBI:49883"/>
    </cofactor>
</comment>
<dbReference type="SFLD" id="SFLDS00029">
    <property type="entry name" value="Radical_SAM"/>
    <property type="match status" value="1"/>
</dbReference>
<keyword evidence="9" id="KW-1185">Reference proteome</keyword>
<keyword evidence="3" id="KW-0949">S-adenosyl-L-methionine</keyword>
<dbReference type="SFLD" id="SFLDG01086">
    <property type="entry name" value="elongater_protein-like"/>
    <property type="match status" value="1"/>
</dbReference>
<proteinExistence type="predicted"/>
<evidence type="ECO:0000259" key="7">
    <source>
        <dbReference type="PROSITE" id="PS51918"/>
    </source>
</evidence>
<dbReference type="Pfam" id="PF16199">
    <property type="entry name" value="Radical_SAM_C"/>
    <property type="match status" value="1"/>
</dbReference>
<dbReference type="InterPro" id="IPR039661">
    <property type="entry name" value="ELP3"/>
</dbReference>
<evidence type="ECO:0000313" key="8">
    <source>
        <dbReference type="EMBL" id="CAC9925306.1"/>
    </source>
</evidence>
<dbReference type="AlphaFoldDB" id="A0A6V6XZY4"/>
<dbReference type="InterPro" id="IPR007197">
    <property type="entry name" value="rSAM"/>
</dbReference>
<evidence type="ECO:0000256" key="1">
    <source>
        <dbReference type="ARBA" id="ARBA00001966"/>
    </source>
</evidence>